<evidence type="ECO:0000256" key="2">
    <source>
        <dbReference type="SAM" id="SignalP"/>
    </source>
</evidence>
<feature type="chain" id="PRO_5008110671" description="DUF7872 domain-containing protein" evidence="2">
    <location>
        <begin position="22"/>
        <end position="532"/>
    </location>
</feature>
<feature type="domain" description="DUF7872" evidence="3">
    <location>
        <begin position="316"/>
        <end position="532"/>
    </location>
</feature>
<feature type="region of interest" description="Disordered" evidence="1">
    <location>
        <begin position="277"/>
        <end position="315"/>
    </location>
</feature>
<evidence type="ECO:0000259" key="3">
    <source>
        <dbReference type="Pfam" id="PF25278"/>
    </source>
</evidence>
<reference evidence="5 6" key="3">
    <citation type="journal article" date="2017" name="G3 (Bethesda)">
        <title>Comparative analysis highlights variable genome content of wheat rusts and divergence of the mating loci.</title>
        <authorList>
            <person name="Cuomo C.A."/>
            <person name="Bakkeren G."/>
            <person name="Khalil H.B."/>
            <person name="Panwar V."/>
            <person name="Joly D."/>
            <person name="Linning R."/>
            <person name="Sakthikumar S."/>
            <person name="Song X."/>
            <person name="Adiconis X."/>
            <person name="Fan L."/>
            <person name="Goldberg J.M."/>
            <person name="Levin J.Z."/>
            <person name="Young S."/>
            <person name="Zeng Q."/>
            <person name="Anikster Y."/>
            <person name="Bruce M."/>
            <person name="Wang M."/>
            <person name="Yin C."/>
            <person name="McCallum B."/>
            <person name="Szabo L.J."/>
            <person name="Hulbert S."/>
            <person name="Chen X."/>
            <person name="Fellers J.P."/>
        </authorList>
    </citation>
    <scope>NUCLEOTIDE SEQUENCE</scope>
    <source>
        <strain evidence="5">isolate 1-1 / race 1 (BBBD)</strain>
        <strain evidence="6">Isolate 1-1 / race 1 (BBBD)</strain>
    </source>
</reference>
<dbReference type="VEuPathDB" id="FungiDB:PTTG_07366"/>
<dbReference type="Proteomes" id="UP000005240">
    <property type="component" value="Unassembled WGS sequence"/>
</dbReference>
<feature type="compositionally biased region" description="Polar residues" evidence="1">
    <location>
        <begin position="285"/>
        <end position="308"/>
    </location>
</feature>
<feature type="signal peptide" evidence="2">
    <location>
        <begin position="1"/>
        <end position="21"/>
    </location>
</feature>
<evidence type="ECO:0000313" key="5">
    <source>
        <dbReference type="EnsemblFungi" id="PTTG_07366-t43_1-p1"/>
    </source>
</evidence>
<sequence>MRHRTCSTIFSCSFIICGLLAIGGTLQPRNLPNLPPPPPPEQCPRELDLTPETWNKLKMDEYIASIPDIDKMNLAEFSRKIGAANFFCGIGLYCNAGQLCSPVAGKNWLILVAIQHWNSYMNAAYQAISNAITIVRDASAELITDFIPDTVMDNSIYGWAIATLVLGVLAAFTAVLTPILCVAPEIEAIPAYGKAGTIASMAAANFEKAQQARYARDVVGIWQAKQAEDTRVIAVAAKEALEAKKPLPPLKPATTVADVSAAIPLVPGGVVISHRKRSTSDENHGMNNQKTPLLYNVNPSDDPSQSMRLQKRKGPPPSAFAYQRYAEVDTHLAAIQNRLQKDVAGSVHAGVTLPIYNENGLASVLLGGMMFQKLPDQVALEEKHRAFAKITALNEIFKAQNMFVTLDCDPCKDSGPGGAWPQDKFLSYCTPQGSMRNIIRAEGIHARNEVRNAALLLGKYGFSTESLTQKAIDCQTKYGFYKPGGKAPEPKDAEAECVFNIPVCDCKVDVIHKKKHKKKGTVRACRAAGVPI</sequence>
<organism evidence="4">
    <name type="scientific">Puccinia triticina (isolate 1-1 / race 1 (BBBD))</name>
    <name type="common">Brown leaf rust fungus</name>
    <dbReference type="NCBI Taxonomy" id="630390"/>
    <lineage>
        <taxon>Eukaryota</taxon>
        <taxon>Fungi</taxon>
        <taxon>Dikarya</taxon>
        <taxon>Basidiomycota</taxon>
        <taxon>Pucciniomycotina</taxon>
        <taxon>Pucciniomycetes</taxon>
        <taxon>Pucciniales</taxon>
        <taxon>Pucciniaceae</taxon>
        <taxon>Puccinia</taxon>
    </lineage>
</organism>
<evidence type="ECO:0000313" key="6">
    <source>
        <dbReference type="Proteomes" id="UP000005240"/>
    </source>
</evidence>
<dbReference type="PANTHER" id="PTHR33339:SF1">
    <property type="entry name" value="LYSM DOMAIN-CONTAINING PROTEIN"/>
    <property type="match status" value="1"/>
</dbReference>
<evidence type="ECO:0000256" key="1">
    <source>
        <dbReference type="SAM" id="MobiDB-lite"/>
    </source>
</evidence>
<dbReference type="OrthoDB" id="2501761at2759"/>
<dbReference type="AlphaFoldDB" id="A0A180H5U7"/>
<dbReference type="EMBL" id="ADAS02000001">
    <property type="protein sequence ID" value="OAW00039.1"/>
    <property type="molecule type" value="Genomic_DNA"/>
</dbReference>
<reference evidence="4" key="1">
    <citation type="submission" date="2009-11" db="EMBL/GenBank/DDBJ databases">
        <authorList>
            <consortium name="The Broad Institute Genome Sequencing Platform"/>
            <person name="Ward D."/>
            <person name="Feldgarden M."/>
            <person name="Earl A."/>
            <person name="Young S.K."/>
            <person name="Zeng Q."/>
            <person name="Koehrsen M."/>
            <person name="Alvarado L."/>
            <person name="Berlin A."/>
            <person name="Bochicchio J."/>
            <person name="Borenstein D."/>
            <person name="Chapman S.B."/>
            <person name="Chen Z."/>
            <person name="Engels R."/>
            <person name="Freedman E."/>
            <person name="Gellesch M."/>
            <person name="Goldberg J."/>
            <person name="Griggs A."/>
            <person name="Gujja S."/>
            <person name="Heilman E."/>
            <person name="Heiman D."/>
            <person name="Hepburn T."/>
            <person name="Howarth C."/>
            <person name="Jen D."/>
            <person name="Larson L."/>
            <person name="Lewis B."/>
            <person name="Mehta T."/>
            <person name="Park D."/>
            <person name="Pearson M."/>
            <person name="Roberts A."/>
            <person name="Saif S."/>
            <person name="Shea T."/>
            <person name="Shenoy N."/>
            <person name="Sisk P."/>
            <person name="Stolte C."/>
            <person name="Sykes S."/>
            <person name="Thomson T."/>
            <person name="Walk T."/>
            <person name="White J."/>
            <person name="Yandava C."/>
            <person name="Izard J."/>
            <person name="Baranova O.V."/>
            <person name="Blanton J.M."/>
            <person name="Tanner A.C."/>
            <person name="Dewhirst F.E."/>
            <person name="Haas B."/>
            <person name="Nusbaum C."/>
            <person name="Birren B."/>
        </authorList>
    </citation>
    <scope>NUCLEOTIDE SEQUENCE [LARGE SCALE GENOMIC DNA]</scope>
    <source>
        <strain evidence="4">1-1 BBBD Race 1</strain>
    </source>
</reference>
<gene>
    <name evidence="4" type="ORF">PTTG_07366</name>
</gene>
<reference evidence="4" key="2">
    <citation type="submission" date="2016-05" db="EMBL/GenBank/DDBJ databases">
        <title>Comparative analysis highlights variable genome content of wheat rusts and divergence of the mating loci.</title>
        <authorList>
            <person name="Cuomo C.A."/>
            <person name="Bakkeren G."/>
            <person name="Szabo L."/>
            <person name="Khalil H."/>
            <person name="Joly D."/>
            <person name="Goldberg J."/>
            <person name="Young S."/>
            <person name="Zeng Q."/>
            <person name="Fellers J."/>
        </authorList>
    </citation>
    <scope>NUCLEOTIDE SEQUENCE [LARGE SCALE GENOMIC DNA]</scope>
    <source>
        <strain evidence="4">1-1 BBBD Race 1</strain>
    </source>
</reference>
<reference evidence="5" key="4">
    <citation type="submission" date="2025-05" db="UniProtKB">
        <authorList>
            <consortium name="EnsemblFungi"/>
        </authorList>
    </citation>
    <scope>IDENTIFICATION</scope>
    <source>
        <strain evidence="5">isolate 1-1 / race 1 (BBBD)</strain>
    </source>
</reference>
<dbReference type="Pfam" id="PF25278">
    <property type="entry name" value="DUF7872"/>
    <property type="match status" value="1"/>
</dbReference>
<dbReference type="PANTHER" id="PTHR33339">
    <property type="entry name" value="LYSM DOMAIN-CONTAINING PROTEIN"/>
    <property type="match status" value="1"/>
</dbReference>
<keyword evidence="2" id="KW-0732">Signal</keyword>
<proteinExistence type="predicted"/>
<name>A0A180H5U7_PUCT1</name>
<evidence type="ECO:0000313" key="4">
    <source>
        <dbReference type="EMBL" id="OAW00039.1"/>
    </source>
</evidence>
<keyword evidence="6" id="KW-1185">Reference proteome</keyword>
<protein>
    <recommendedName>
        <fullName evidence="3">DUF7872 domain-containing protein</fullName>
    </recommendedName>
</protein>
<dbReference type="EnsemblFungi" id="PTTG_07366-t43_1">
    <property type="protein sequence ID" value="PTTG_07366-t43_1-p1"/>
    <property type="gene ID" value="PTTG_07366"/>
</dbReference>
<dbReference type="InterPro" id="IPR057194">
    <property type="entry name" value="DUF7872"/>
</dbReference>
<accession>A0A180H5U7</accession>